<protein>
    <submittedName>
        <fullName evidence="3">CheY-like chemotaxis protein</fullName>
    </submittedName>
</protein>
<dbReference type="GO" id="GO:0000160">
    <property type="term" value="P:phosphorelay signal transduction system"/>
    <property type="evidence" value="ECO:0007669"/>
    <property type="project" value="InterPro"/>
</dbReference>
<reference evidence="3 4" key="1">
    <citation type="submission" date="2020-08" db="EMBL/GenBank/DDBJ databases">
        <title>Genomic Encyclopedia of Type Strains, Phase IV (KMG-IV): sequencing the most valuable type-strain genomes for metagenomic binning, comparative biology and taxonomic classification.</title>
        <authorList>
            <person name="Goeker M."/>
        </authorList>
    </citation>
    <scope>NUCLEOTIDE SEQUENCE [LARGE SCALE GENOMIC DNA]</scope>
    <source>
        <strain evidence="3 4">DSM 21458</strain>
    </source>
</reference>
<evidence type="ECO:0000313" key="4">
    <source>
        <dbReference type="Proteomes" id="UP000569951"/>
    </source>
</evidence>
<dbReference type="InterPro" id="IPR011006">
    <property type="entry name" value="CheY-like_superfamily"/>
</dbReference>
<evidence type="ECO:0000259" key="2">
    <source>
        <dbReference type="PROSITE" id="PS50110"/>
    </source>
</evidence>
<comment type="caution">
    <text evidence="3">The sequence shown here is derived from an EMBL/GenBank/DDBJ whole genome shotgun (WGS) entry which is preliminary data.</text>
</comment>
<gene>
    <name evidence="3" type="ORF">HNR42_000974</name>
</gene>
<feature type="modified residue" description="4-aspartylphosphate" evidence="1">
    <location>
        <position position="61"/>
    </location>
</feature>
<dbReference type="InterPro" id="IPR052893">
    <property type="entry name" value="TCS_response_regulator"/>
</dbReference>
<sequence>MIEILLVEDNPADVLLTREAFEEARIANRLSHVSDGEEALAFLRRKGEFSGATRPDLILLDLNMPRMGGLELLDELKRDPELRAIPVIVLTTSAAEADVWRSYHLHANAYITKPVSMADFFEVVKTFEDFWMALVRLPKTQQPS</sequence>
<dbReference type="Proteomes" id="UP000569951">
    <property type="component" value="Unassembled WGS sequence"/>
</dbReference>
<proteinExistence type="predicted"/>
<dbReference type="SMART" id="SM00448">
    <property type="entry name" value="REC"/>
    <property type="match status" value="1"/>
</dbReference>
<organism evidence="3 4">
    <name type="scientific">Deinobacterium chartae</name>
    <dbReference type="NCBI Taxonomy" id="521158"/>
    <lineage>
        <taxon>Bacteria</taxon>
        <taxon>Thermotogati</taxon>
        <taxon>Deinococcota</taxon>
        <taxon>Deinococci</taxon>
        <taxon>Deinococcales</taxon>
        <taxon>Deinococcaceae</taxon>
        <taxon>Deinobacterium</taxon>
    </lineage>
</organism>
<dbReference type="PANTHER" id="PTHR44520:SF2">
    <property type="entry name" value="RESPONSE REGULATOR RCP1"/>
    <property type="match status" value="1"/>
</dbReference>
<dbReference type="InterPro" id="IPR001789">
    <property type="entry name" value="Sig_transdc_resp-reg_receiver"/>
</dbReference>
<dbReference type="CDD" id="cd17557">
    <property type="entry name" value="REC_Rcp-like"/>
    <property type="match status" value="1"/>
</dbReference>
<dbReference type="SUPFAM" id="SSF52172">
    <property type="entry name" value="CheY-like"/>
    <property type="match status" value="1"/>
</dbReference>
<keyword evidence="1" id="KW-0597">Phosphoprotein</keyword>
<dbReference type="Pfam" id="PF00072">
    <property type="entry name" value="Response_reg"/>
    <property type="match status" value="1"/>
</dbReference>
<dbReference type="Gene3D" id="3.40.50.2300">
    <property type="match status" value="1"/>
</dbReference>
<feature type="domain" description="Response regulatory" evidence="2">
    <location>
        <begin position="3"/>
        <end position="128"/>
    </location>
</feature>
<keyword evidence="4" id="KW-1185">Reference proteome</keyword>
<accession>A0A841HVZ2</accession>
<dbReference type="PROSITE" id="PS50110">
    <property type="entry name" value="RESPONSE_REGULATORY"/>
    <property type="match status" value="1"/>
</dbReference>
<evidence type="ECO:0000313" key="3">
    <source>
        <dbReference type="EMBL" id="MBB6097557.1"/>
    </source>
</evidence>
<dbReference type="RefSeq" id="WP_183985109.1">
    <property type="nucleotide sequence ID" value="NZ_JACHHG010000003.1"/>
</dbReference>
<name>A0A841HVZ2_9DEIO</name>
<evidence type="ECO:0000256" key="1">
    <source>
        <dbReference type="PROSITE-ProRule" id="PRU00169"/>
    </source>
</evidence>
<dbReference type="EMBL" id="JACHHG010000003">
    <property type="protein sequence ID" value="MBB6097557.1"/>
    <property type="molecule type" value="Genomic_DNA"/>
</dbReference>
<dbReference type="PANTHER" id="PTHR44520">
    <property type="entry name" value="RESPONSE REGULATOR RCP1-RELATED"/>
    <property type="match status" value="1"/>
</dbReference>
<dbReference type="AlphaFoldDB" id="A0A841HVZ2"/>